<comment type="caution">
    <text evidence="1">The sequence shown here is derived from an EMBL/GenBank/DDBJ whole genome shotgun (WGS) entry which is preliminary data.</text>
</comment>
<evidence type="ECO:0000313" key="1">
    <source>
        <dbReference type="EMBL" id="HCA03830.1"/>
    </source>
</evidence>
<sequence>MFKKLFSGLLGGAGAGASEGATKAAEPVEYKEYLIVSQPDNQSGQFRVSGWIRKLDGEGVTHEHRFERSDMLPGREACDAMMVAKAQRFIDEVGEEMFTADPRNASDT</sequence>
<organism evidence="1">
    <name type="scientific">Halomonas campaniensis</name>
    <dbReference type="NCBI Taxonomy" id="213554"/>
    <lineage>
        <taxon>Bacteria</taxon>
        <taxon>Pseudomonadati</taxon>
        <taxon>Pseudomonadota</taxon>
        <taxon>Gammaproteobacteria</taxon>
        <taxon>Oceanospirillales</taxon>
        <taxon>Halomonadaceae</taxon>
        <taxon>Halomonas</taxon>
    </lineage>
</organism>
<reference evidence="1" key="1">
    <citation type="journal article" date="2018" name="Nat. Biotechnol.">
        <title>A standardized bacterial taxonomy based on genome phylogeny substantially revises the tree of life.</title>
        <authorList>
            <person name="Parks D.H."/>
            <person name="Chuvochina M."/>
            <person name="Waite D.W."/>
            <person name="Rinke C."/>
            <person name="Skarshewski A."/>
            <person name="Chaumeil P.A."/>
            <person name="Hugenholtz P."/>
        </authorList>
    </citation>
    <scope>NUCLEOTIDE SEQUENCE [LARGE SCALE GENOMIC DNA]</scope>
    <source>
        <strain evidence="1">UBA11284</strain>
    </source>
</reference>
<protein>
    <recommendedName>
        <fullName evidence="2">Transcriptional activator HlyU</fullName>
    </recommendedName>
</protein>
<dbReference type="InterPro" id="IPR018772">
    <property type="entry name" value="Transcription_activator_HlyU"/>
</dbReference>
<gene>
    <name evidence="1" type="ORF">DEO68_17085</name>
</gene>
<evidence type="ECO:0008006" key="2">
    <source>
        <dbReference type="Google" id="ProtNLM"/>
    </source>
</evidence>
<accession>A0A3D0KKK3</accession>
<proteinExistence type="predicted"/>
<dbReference type="Pfam" id="PF10115">
    <property type="entry name" value="HlyU"/>
    <property type="match status" value="1"/>
</dbReference>
<name>A0A3D0KKK3_9GAMM</name>
<dbReference type="AlphaFoldDB" id="A0A3D0KKK3"/>
<dbReference type="EMBL" id="DOTR01000100">
    <property type="protein sequence ID" value="HCA03830.1"/>
    <property type="molecule type" value="Genomic_DNA"/>
</dbReference>